<dbReference type="Gene3D" id="1.10.510.10">
    <property type="entry name" value="Transferase(Phosphotransferase) domain 1"/>
    <property type="match status" value="2"/>
</dbReference>
<comment type="catalytic activity">
    <reaction evidence="12">
        <text>L-threonyl-[protein] + ATP = O-phospho-L-threonyl-[protein] + ADP + H(+)</text>
        <dbReference type="Rhea" id="RHEA:46608"/>
        <dbReference type="Rhea" id="RHEA-COMP:11060"/>
        <dbReference type="Rhea" id="RHEA-COMP:11605"/>
        <dbReference type="ChEBI" id="CHEBI:15378"/>
        <dbReference type="ChEBI" id="CHEBI:30013"/>
        <dbReference type="ChEBI" id="CHEBI:30616"/>
        <dbReference type="ChEBI" id="CHEBI:61977"/>
        <dbReference type="ChEBI" id="CHEBI:456216"/>
        <dbReference type="EC" id="2.7.11.1"/>
    </reaction>
</comment>
<evidence type="ECO:0000256" key="13">
    <source>
        <dbReference type="ARBA" id="ARBA00048679"/>
    </source>
</evidence>
<comment type="catalytic activity">
    <reaction evidence="13">
        <text>L-seryl-[protein] + ATP = O-phospho-L-seryl-[protein] + ADP + H(+)</text>
        <dbReference type="Rhea" id="RHEA:17989"/>
        <dbReference type="Rhea" id="RHEA-COMP:9863"/>
        <dbReference type="Rhea" id="RHEA-COMP:11604"/>
        <dbReference type="ChEBI" id="CHEBI:15378"/>
        <dbReference type="ChEBI" id="CHEBI:29999"/>
        <dbReference type="ChEBI" id="CHEBI:30616"/>
        <dbReference type="ChEBI" id="CHEBI:83421"/>
        <dbReference type="ChEBI" id="CHEBI:456216"/>
        <dbReference type="EC" id="2.7.11.1"/>
    </reaction>
</comment>
<evidence type="ECO:0000256" key="5">
    <source>
        <dbReference type="ARBA" id="ARBA00022723"/>
    </source>
</evidence>
<feature type="compositionally biased region" description="Basic and acidic residues" evidence="15">
    <location>
        <begin position="1321"/>
        <end position="1333"/>
    </location>
</feature>
<dbReference type="PROSITE" id="PS00108">
    <property type="entry name" value="PROTEIN_KINASE_ST"/>
    <property type="match status" value="1"/>
</dbReference>
<keyword evidence="5" id="KW-0479">Metal-binding</keyword>
<evidence type="ECO:0000256" key="11">
    <source>
        <dbReference type="ARBA" id="ARBA00024334"/>
    </source>
</evidence>
<dbReference type="InterPro" id="IPR018247">
    <property type="entry name" value="EF_Hand_1_Ca_BS"/>
</dbReference>
<dbReference type="SUPFAM" id="SSF56112">
    <property type="entry name" value="Protein kinase-like (PK-like)"/>
    <property type="match status" value="1"/>
</dbReference>
<sequence length="2292" mass="246539">MASYSRECGEGHHEKRCVSEAQWREGDLLSADFRDGNNPESERVFSREQQQTRQLAGERRPDPPHAHSVLHSGGMTGNTSESVVDVRGNPEGDVKFPQSQSQALQMTHCETEGNAGLGLCKLKRVKSDGCVLKRQQLVCSSSLPITTCYHLGEVIGIGTWGTVQTAVERFSGLERVVKRVSKELHQHEMPRFRQEIQLCRQLDHPNIVRLYETFEDHKYIYLVLKYCRGGDLLSWVHRRQDAIAAGARARRRKRKRGGGNKEGATREDGEHAFGDSGSAHVVEMPSERDSPSDAEARIEGKSGEPRCRTDQGSQSGQAQTIDEGGRKQEEPTSLSMETNVTANAETRPGNRLDSSGSRVGAGCTLVLAEDDEDDDEEEPLCSEIQAARFMLQLLSALCYLHQKGIAHRDIKLENLLLVHPFPADERLPASQDSELVSHEEAPEKFCPTPSLRGATAVRPGEEEEVADSLGLGKDADTVLGVRLERGGNGVSGLRPRARCPLSPDATDVSACRRGEHFVPPPELSGSARRKKEMPDSIALVDFGLARRFGGGGSGSGERLLRRRFFPRGLAGGVLRSGGPMSSCVGTLYYLSPFMLKGLPYDEVQCDMWAAGVVLYILISGAPPFDGNTEAEIYDKILRTRVSFSAPCWRSVSEECKDLVSRLLHNPFAPQSTYPGAALPCDTPADGVHRSSACPDLSKVVAVAPGGGSPDSNANSTSSVPCEGSCKKGTEQDWLPGVLRRMDAATTLTHPWFASVQRQLWVQATLRPASSISRSLSTPSFLHGGHGGRCRCSGSNYPSTTAGLGEVYGQKLTSSHSTESPAASARATPSALYNGGPDGAPVYVSSEGERLAATPCLESSRRFLREVDVCFSCGQIKRSGPADFRVSQKVRAAPLTKLQNREAPESGCSLLSWVQENPLCFGWDKECRVEHDERAVWRAGGNTQWTVAGMRNAETRTEESSPVFFSPTPGQSDRNTNCVAVGSGTVSVRDAPWAQGASGENRLLTAFCREQRPPAARQSPAKAVRTGQHMESSKIALSLVWTTEEMDDLLRAFRLGGSPLHFCWSPGCTVLREEASGSHFASASSLVRSIQSYPRLVRARRSSTASLQEGSSMSFDRSHPIRVAAGERDRDSERLQEDSSLDTGGATDCCGVSCVLRQCGTEALRCLCCPSASRGGGVEKEEAVNCTESGGRLPFPETPLPSPVSGAPSSDADFATGSLPVPHLHLYVGDTGTTTASRLAARGDRTPLGGTSVACFSGCYDSAARGRSAGRLCSSACSGGNLPRAVPPSVQLPFPDGKPYGVGLKDVDPWSPRGRLQQAGSGKDEPAVRDRDGSDFGIRGGAWGTTYQMSFDQETGDSRAVPVSVSEADVSGSARSIAAARGCPRCARLSGDGTYVEQDRGTGNRLASGPDKVHDGVKGEFGVATADTSPPCCLEERRGGPPQGEEEGTVHGCVSVCRNARATGSVRGKEGVQTCSSSPALLGGAQGREERQTTFSRTDGGSVVTEENLCESELVYKQEESGQVTTFVDDCYFTERGGIDGSLVGGRGECPSPSCACLGPSCPDYVGAQREPRGPSVLNSCSPTPGSGTCCCSSCQLSSESASTCASASPRTKSFRVPPFSKIHPDADCRFPAPLSYPVCSGDPPSQSDSLALPGCACPSSPKGFRASASSPPPFSGILSPKLVHHSATHREPLCPTSRAQQEETDKREEDFTGLREAVMCHPFSTEHCAAHGEKGSVRNLGGKGRGFLFWKCVSLTEPEQAGVFRSRNLLLVAATAWQRFAALGPLQRALRTVLAREMEDEPGVQVLREVFYALDRHHRGAVEPGDVQWGLSLAREFATAECVCCFLEDMCLRKRQGWRAAPDAGLHEGYCGLQPDSSGIRRDGDQNLVWASANDKSDCFRAPQCSDTNTPSVCTDTFASCVKTSEAGASSGPEDAGGIGIDLVSRQTAEKVTSMPTHLVEENAQQQTSSESRHVADQRFTHASDFLVSPSLPPELHSLLRLAGLSSSGVVPPLGELLPYVFNLHALLGVRIPEFFGPFWQWVTLSSSLSTGKKQRALRVTSSTTDEGEARGTAVHIEKDAILDALMLKADHDKTMLNRRLRSAADSRSGEKYREGEWREGEPWRLKDVIAGMDTDGSGTIEFVEFLAASLGDGDLRRREILCRAAYRYFDRNFDGLVCYRDLLGVLSLQPGTSESMGACKATMEVPEVSSFSADLATRELPGCDAVGSEPTGDAVESEQLVFGEDEGFLQDLEHVNTENLPLYRAVLSELKAVDGDHDGFITYEEFLCLLH</sequence>
<dbReference type="Gene3D" id="1.10.238.10">
    <property type="entry name" value="EF-hand"/>
    <property type="match status" value="1"/>
</dbReference>
<evidence type="ECO:0000256" key="6">
    <source>
        <dbReference type="ARBA" id="ARBA00022737"/>
    </source>
</evidence>
<protein>
    <recommendedName>
        <fullName evidence="2">non-specific serine/threonine protein kinase</fullName>
        <ecNumber evidence="2">2.7.11.1</ecNumber>
    </recommendedName>
</protein>
<dbReference type="PROSITE" id="PS50222">
    <property type="entry name" value="EF_HAND_2"/>
    <property type="match status" value="1"/>
</dbReference>
<feature type="region of interest" description="Disordered" evidence="15">
    <location>
        <begin position="810"/>
        <end position="830"/>
    </location>
</feature>
<feature type="region of interest" description="Disordered" evidence="15">
    <location>
        <begin position="1390"/>
        <end position="1415"/>
    </location>
</feature>
<comment type="caution">
    <text evidence="18">The sequence shown here is derived from an EMBL/GenBank/DDBJ whole genome shotgun (WGS) entry which is preliminary data.</text>
</comment>
<reference evidence="18 19" key="1">
    <citation type="journal article" date="2017" name="Int. J. Parasitol.">
        <title>The genome of the protozoan parasite Cystoisospora suis and a reverse vaccinology approach to identify vaccine candidates.</title>
        <authorList>
            <person name="Palmieri N."/>
            <person name="Shrestha A."/>
            <person name="Ruttkowski B."/>
            <person name="Beck T."/>
            <person name="Vogl C."/>
            <person name="Tomley F."/>
            <person name="Blake D.P."/>
            <person name="Joachim A."/>
        </authorList>
    </citation>
    <scope>NUCLEOTIDE SEQUENCE [LARGE SCALE GENOMIC DNA]</scope>
    <source>
        <strain evidence="18 19">Wien I</strain>
    </source>
</reference>
<feature type="compositionally biased region" description="Basic and acidic residues" evidence="15">
    <location>
        <begin position="263"/>
        <end position="273"/>
    </location>
</feature>
<evidence type="ECO:0000256" key="3">
    <source>
        <dbReference type="ARBA" id="ARBA00022527"/>
    </source>
</evidence>
<dbReference type="PROSITE" id="PS50011">
    <property type="entry name" value="PROTEIN_KINASE_DOM"/>
    <property type="match status" value="1"/>
</dbReference>
<name>A0A2C6KKN4_9APIC</name>
<evidence type="ECO:0000256" key="7">
    <source>
        <dbReference type="ARBA" id="ARBA00022741"/>
    </source>
</evidence>
<dbReference type="InterPro" id="IPR011009">
    <property type="entry name" value="Kinase-like_dom_sf"/>
</dbReference>
<dbReference type="GO" id="GO:0004674">
    <property type="term" value="F:protein serine/threonine kinase activity"/>
    <property type="evidence" value="ECO:0007669"/>
    <property type="project" value="UniProtKB-KW"/>
</dbReference>
<proteinExistence type="inferred from homology"/>
<dbReference type="OrthoDB" id="346858at2759"/>
<dbReference type="VEuPathDB" id="ToxoDB:CSUI_009149"/>
<feature type="compositionally biased region" description="Low complexity" evidence="15">
    <location>
        <begin position="816"/>
        <end position="830"/>
    </location>
</feature>
<evidence type="ECO:0000259" key="17">
    <source>
        <dbReference type="PROSITE" id="PS50222"/>
    </source>
</evidence>
<dbReference type="InterPro" id="IPR002048">
    <property type="entry name" value="EF_hand_dom"/>
</dbReference>
<evidence type="ECO:0000256" key="8">
    <source>
        <dbReference type="ARBA" id="ARBA00022777"/>
    </source>
</evidence>
<evidence type="ECO:0000256" key="9">
    <source>
        <dbReference type="ARBA" id="ARBA00022837"/>
    </source>
</evidence>
<feature type="region of interest" description="Disordered" evidence="15">
    <location>
        <begin position="1187"/>
        <end position="1208"/>
    </location>
</feature>
<feature type="region of interest" description="Disordered" evidence="15">
    <location>
        <begin position="704"/>
        <end position="726"/>
    </location>
</feature>
<dbReference type="SUPFAM" id="SSF47473">
    <property type="entry name" value="EF-hand"/>
    <property type="match status" value="1"/>
</dbReference>
<dbReference type="RefSeq" id="XP_067918757.1">
    <property type="nucleotide sequence ID" value="XM_068069267.1"/>
</dbReference>
<dbReference type="GeneID" id="94432478"/>
<evidence type="ECO:0000256" key="15">
    <source>
        <dbReference type="SAM" id="MobiDB-lite"/>
    </source>
</evidence>
<feature type="domain" description="Protein kinase" evidence="16">
    <location>
        <begin position="149"/>
        <end position="691"/>
    </location>
</feature>
<feature type="region of interest" description="Disordered" evidence="15">
    <location>
        <begin position="245"/>
        <end position="358"/>
    </location>
</feature>
<dbReference type="EMBL" id="MIGC01005335">
    <property type="protein sequence ID" value="PHJ17032.1"/>
    <property type="molecule type" value="Genomic_DNA"/>
</dbReference>
<evidence type="ECO:0000313" key="19">
    <source>
        <dbReference type="Proteomes" id="UP000221165"/>
    </source>
</evidence>
<keyword evidence="6" id="KW-0677">Repeat</keyword>
<evidence type="ECO:0000259" key="16">
    <source>
        <dbReference type="PROSITE" id="PS50011"/>
    </source>
</evidence>
<dbReference type="FunFam" id="3.30.200.20:FF:000315">
    <property type="entry name" value="Calcium-dependent protein kinase 3"/>
    <property type="match status" value="1"/>
</dbReference>
<feature type="region of interest" description="Disordered" evidence="15">
    <location>
        <begin position="1100"/>
        <end position="1142"/>
    </location>
</feature>
<dbReference type="InterPro" id="IPR011992">
    <property type="entry name" value="EF-hand-dom_pair"/>
</dbReference>
<comment type="cofactor">
    <cofactor evidence="1">
        <name>Mg(2+)</name>
        <dbReference type="ChEBI" id="CHEBI:18420"/>
    </cofactor>
</comment>
<evidence type="ECO:0000256" key="14">
    <source>
        <dbReference type="PROSITE-ProRule" id="PRU10141"/>
    </source>
</evidence>
<feature type="compositionally biased region" description="Basic and acidic residues" evidence="15">
    <location>
        <begin position="1124"/>
        <end position="1136"/>
    </location>
</feature>
<dbReference type="InterPro" id="IPR000719">
    <property type="entry name" value="Prot_kinase_dom"/>
</dbReference>
<feature type="compositionally biased region" description="Basic and acidic residues" evidence="15">
    <location>
        <begin position="56"/>
        <end position="65"/>
    </location>
</feature>
<keyword evidence="9" id="KW-0106">Calcium</keyword>
<evidence type="ECO:0000256" key="10">
    <source>
        <dbReference type="ARBA" id="ARBA00022840"/>
    </source>
</evidence>
<dbReference type="Pfam" id="PF00069">
    <property type="entry name" value="Pkinase"/>
    <property type="match status" value="3"/>
</dbReference>
<dbReference type="EC" id="2.7.11.1" evidence="2"/>
<feature type="region of interest" description="Disordered" evidence="15">
    <location>
        <begin position="1"/>
        <end position="83"/>
    </location>
</feature>
<gene>
    <name evidence="18" type="ORF">CSUI_009149</name>
</gene>
<feature type="binding site" evidence="14">
    <location>
        <position position="178"/>
    </location>
    <ligand>
        <name>ATP</name>
        <dbReference type="ChEBI" id="CHEBI:30616"/>
    </ligand>
</feature>
<feature type="compositionally biased region" description="Polar residues" evidence="15">
    <location>
        <begin position="1101"/>
        <end position="1114"/>
    </location>
</feature>
<evidence type="ECO:0000256" key="1">
    <source>
        <dbReference type="ARBA" id="ARBA00001946"/>
    </source>
</evidence>
<comment type="similarity">
    <text evidence="11">Belongs to the protein kinase superfamily. Ser/Thr protein kinase family. CDPK subfamily.</text>
</comment>
<keyword evidence="19" id="KW-1185">Reference proteome</keyword>
<dbReference type="InterPro" id="IPR008271">
    <property type="entry name" value="Ser/Thr_kinase_AS"/>
</dbReference>
<dbReference type="PROSITE" id="PS00107">
    <property type="entry name" value="PROTEIN_KINASE_ATP"/>
    <property type="match status" value="1"/>
</dbReference>
<keyword evidence="4" id="KW-0808">Transferase</keyword>
<dbReference type="PANTHER" id="PTHR24347">
    <property type="entry name" value="SERINE/THREONINE-PROTEIN KINASE"/>
    <property type="match status" value="1"/>
</dbReference>
<dbReference type="GO" id="GO:0005524">
    <property type="term" value="F:ATP binding"/>
    <property type="evidence" value="ECO:0007669"/>
    <property type="project" value="UniProtKB-UniRule"/>
</dbReference>
<feature type="compositionally biased region" description="Polar residues" evidence="15">
    <location>
        <begin position="331"/>
        <end position="344"/>
    </location>
</feature>
<feature type="region of interest" description="Disordered" evidence="15">
    <location>
        <begin position="955"/>
        <end position="974"/>
    </location>
</feature>
<evidence type="ECO:0000256" key="12">
    <source>
        <dbReference type="ARBA" id="ARBA00047899"/>
    </source>
</evidence>
<dbReference type="SMART" id="SM00220">
    <property type="entry name" value="S_TKc"/>
    <property type="match status" value="1"/>
</dbReference>
<keyword evidence="7 14" id="KW-0547">Nucleotide-binding</keyword>
<keyword evidence="8 18" id="KW-0418">Kinase</keyword>
<dbReference type="PROSITE" id="PS00018">
    <property type="entry name" value="EF_HAND_1"/>
    <property type="match status" value="2"/>
</dbReference>
<feature type="compositionally biased region" description="Polar residues" evidence="15">
    <location>
        <begin position="310"/>
        <end position="320"/>
    </location>
</feature>
<dbReference type="Proteomes" id="UP000221165">
    <property type="component" value="Unassembled WGS sequence"/>
</dbReference>
<feature type="compositionally biased region" description="Polar residues" evidence="15">
    <location>
        <begin position="709"/>
        <end position="719"/>
    </location>
</feature>
<evidence type="ECO:0000313" key="18">
    <source>
        <dbReference type="EMBL" id="PHJ17032.1"/>
    </source>
</evidence>
<feature type="region of interest" description="Disordered" evidence="15">
    <location>
        <begin position="1305"/>
        <end position="1335"/>
    </location>
</feature>
<feature type="compositionally biased region" description="Basic and acidic residues" evidence="15">
    <location>
        <begin position="7"/>
        <end position="46"/>
    </location>
</feature>
<accession>A0A2C6KKN4</accession>
<feature type="domain" description="EF-hand" evidence="17">
    <location>
        <begin position="2272"/>
        <end position="2292"/>
    </location>
</feature>
<evidence type="ECO:0000256" key="2">
    <source>
        <dbReference type="ARBA" id="ARBA00012513"/>
    </source>
</evidence>
<keyword evidence="10 14" id="KW-0067">ATP-binding</keyword>
<evidence type="ECO:0000256" key="4">
    <source>
        <dbReference type="ARBA" id="ARBA00022679"/>
    </source>
</evidence>
<dbReference type="InterPro" id="IPR017441">
    <property type="entry name" value="Protein_kinase_ATP_BS"/>
</dbReference>
<dbReference type="GO" id="GO:0005509">
    <property type="term" value="F:calcium ion binding"/>
    <property type="evidence" value="ECO:0007669"/>
    <property type="project" value="InterPro"/>
</dbReference>
<organism evidence="18 19">
    <name type="scientific">Cystoisospora suis</name>
    <dbReference type="NCBI Taxonomy" id="483139"/>
    <lineage>
        <taxon>Eukaryota</taxon>
        <taxon>Sar</taxon>
        <taxon>Alveolata</taxon>
        <taxon>Apicomplexa</taxon>
        <taxon>Conoidasida</taxon>
        <taxon>Coccidia</taxon>
        <taxon>Eucoccidiorida</taxon>
        <taxon>Eimeriorina</taxon>
        <taxon>Sarcocystidae</taxon>
        <taxon>Cystoisospora</taxon>
    </lineage>
</organism>
<keyword evidence="3" id="KW-0723">Serine/threonine-protein kinase</keyword>
<feature type="compositionally biased region" description="Basic and acidic residues" evidence="15">
    <location>
        <begin position="285"/>
        <end position="309"/>
    </location>
</feature>
<feature type="compositionally biased region" description="Basic residues" evidence="15">
    <location>
        <begin position="248"/>
        <end position="258"/>
    </location>
</feature>